<evidence type="ECO:0000256" key="10">
    <source>
        <dbReference type="RuleBase" id="RU003941"/>
    </source>
</evidence>
<keyword evidence="4 8" id="KW-0805">Transcription regulation</keyword>
<evidence type="ECO:0000256" key="3">
    <source>
        <dbReference type="ARBA" id="ARBA00022845"/>
    </source>
</evidence>
<dbReference type="Pfam" id="PF00216">
    <property type="entry name" value="Bac_DNA_binding"/>
    <property type="match status" value="1"/>
</dbReference>
<organism evidence="11 12">
    <name type="scientific">Azoarcus taiwanensis</name>
    <dbReference type="NCBI Taxonomy" id="666964"/>
    <lineage>
        <taxon>Bacteria</taxon>
        <taxon>Pseudomonadati</taxon>
        <taxon>Pseudomonadota</taxon>
        <taxon>Betaproteobacteria</taxon>
        <taxon>Rhodocyclales</taxon>
        <taxon>Zoogloeaceae</taxon>
        <taxon>Azoarcus</taxon>
    </lineage>
</organism>
<dbReference type="InterPro" id="IPR010992">
    <property type="entry name" value="IHF-like_DNA-bd_dom_sf"/>
</dbReference>
<sequence length="104" mass="11528">MTRTELIERLTQRFPQLVARDAEDAVKGILGAMTDTLSRGGRIEIRGFGSFSLNYRPPRVGRNPKSGETVHVSGKYVPHFKSGKELRERVDVAPIVTAAHKRAA</sequence>
<evidence type="ECO:0000256" key="8">
    <source>
        <dbReference type="HAMAP-Rule" id="MF_00381"/>
    </source>
</evidence>
<keyword evidence="12" id="KW-1185">Reference proteome</keyword>
<reference evidence="11" key="1">
    <citation type="submission" date="2019-12" db="EMBL/GenBank/DDBJ databases">
        <title>Comparative genomics gives insights into the taxonomy of the Azoarcus-Aromatoleum group and reveals separate origins of nif in the plant-associated Azoarcus and non-plant-associated Aromatoleum sub-groups.</title>
        <authorList>
            <person name="Lafos M."/>
            <person name="Maluk M."/>
            <person name="Batista M."/>
            <person name="Junghare M."/>
            <person name="Carmona M."/>
            <person name="Faoro H."/>
            <person name="Cruz L.M."/>
            <person name="Battistoni F."/>
            <person name="De Souza E."/>
            <person name="Pedrosa F."/>
            <person name="Chen W.-M."/>
            <person name="Poole P.S."/>
            <person name="Dixon R.A."/>
            <person name="James E.K."/>
        </authorList>
    </citation>
    <scope>NUCLEOTIDE SEQUENCE</scope>
    <source>
        <strain evidence="11">NSC3</strain>
    </source>
</reference>
<keyword evidence="7 8" id="KW-0233">DNA recombination</keyword>
<comment type="similarity">
    <text evidence="1 8 9">Belongs to the bacterial histone-like protein family.</text>
</comment>
<dbReference type="SMART" id="SM00411">
    <property type="entry name" value="BHL"/>
    <property type="match status" value="1"/>
</dbReference>
<dbReference type="InterPro" id="IPR000119">
    <property type="entry name" value="Hist_DNA-bd"/>
</dbReference>
<comment type="caution">
    <text evidence="11">The sequence shown here is derived from an EMBL/GenBank/DDBJ whole genome shotgun (WGS) entry which is preliminary data.</text>
</comment>
<dbReference type="GO" id="GO:0003677">
    <property type="term" value="F:DNA binding"/>
    <property type="evidence" value="ECO:0007669"/>
    <property type="project" value="UniProtKB-UniRule"/>
</dbReference>
<proteinExistence type="inferred from homology"/>
<comment type="subunit">
    <text evidence="8 10">Heterodimer of an alpha and a beta chain.</text>
</comment>
<evidence type="ECO:0000256" key="9">
    <source>
        <dbReference type="RuleBase" id="RU003939"/>
    </source>
</evidence>
<dbReference type="PRINTS" id="PR01727">
    <property type="entry name" value="DNABINDINGHU"/>
</dbReference>
<dbReference type="RefSeq" id="WP_168988850.1">
    <property type="nucleotide sequence ID" value="NZ_CAWPHM010000328.1"/>
</dbReference>
<dbReference type="CDD" id="cd13836">
    <property type="entry name" value="IHF_B"/>
    <property type="match status" value="1"/>
</dbReference>
<dbReference type="NCBIfam" id="NF001222">
    <property type="entry name" value="PRK00199.1"/>
    <property type="match status" value="1"/>
</dbReference>
<dbReference type="Proteomes" id="UP000599523">
    <property type="component" value="Unassembled WGS sequence"/>
</dbReference>
<dbReference type="InterPro" id="IPR005685">
    <property type="entry name" value="IHF_beta"/>
</dbReference>
<dbReference type="GO" id="GO:0006310">
    <property type="term" value="P:DNA recombination"/>
    <property type="evidence" value="ECO:0007669"/>
    <property type="project" value="UniProtKB-UniRule"/>
</dbReference>
<evidence type="ECO:0000313" key="11">
    <source>
        <dbReference type="EMBL" id="NMG04166.1"/>
    </source>
</evidence>
<protein>
    <recommendedName>
        <fullName evidence="2 8">Integration host factor subunit beta</fullName>
        <shortName evidence="8">IHF-beta</shortName>
    </recommendedName>
</protein>
<dbReference type="GO" id="GO:0005694">
    <property type="term" value="C:chromosome"/>
    <property type="evidence" value="ECO:0007669"/>
    <property type="project" value="InterPro"/>
</dbReference>
<dbReference type="NCBIfam" id="TIGR00988">
    <property type="entry name" value="hip"/>
    <property type="match status" value="1"/>
</dbReference>
<dbReference type="HAMAP" id="MF_00381">
    <property type="entry name" value="IHF_beta"/>
    <property type="match status" value="1"/>
</dbReference>
<evidence type="ECO:0000313" key="12">
    <source>
        <dbReference type="Proteomes" id="UP000599523"/>
    </source>
</evidence>
<evidence type="ECO:0000256" key="6">
    <source>
        <dbReference type="ARBA" id="ARBA00023163"/>
    </source>
</evidence>
<keyword evidence="3 8" id="KW-0810">Translation regulation</keyword>
<name>A0A972F8M1_9RHOO</name>
<dbReference type="Gene3D" id="4.10.520.10">
    <property type="entry name" value="IHF-like DNA-binding proteins"/>
    <property type="match status" value="1"/>
</dbReference>
<dbReference type="GO" id="GO:0006417">
    <property type="term" value="P:regulation of translation"/>
    <property type="evidence" value="ECO:0007669"/>
    <property type="project" value="UniProtKB-UniRule"/>
</dbReference>
<evidence type="ECO:0000256" key="2">
    <source>
        <dbReference type="ARBA" id="ARBA00018700"/>
    </source>
</evidence>
<dbReference type="EMBL" id="WTVM01000098">
    <property type="protein sequence ID" value="NMG04166.1"/>
    <property type="molecule type" value="Genomic_DNA"/>
</dbReference>
<keyword evidence="6 8" id="KW-0804">Transcription</keyword>
<dbReference type="SUPFAM" id="SSF47729">
    <property type="entry name" value="IHF-like DNA-binding proteins"/>
    <property type="match status" value="1"/>
</dbReference>
<evidence type="ECO:0000256" key="4">
    <source>
        <dbReference type="ARBA" id="ARBA00023015"/>
    </source>
</evidence>
<evidence type="ECO:0000256" key="5">
    <source>
        <dbReference type="ARBA" id="ARBA00023125"/>
    </source>
</evidence>
<evidence type="ECO:0000256" key="1">
    <source>
        <dbReference type="ARBA" id="ARBA00010529"/>
    </source>
</evidence>
<dbReference type="GO" id="GO:0005829">
    <property type="term" value="C:cytosol"/>
    <property type="evidence" value="ECO:0007669"/>
    <property type="project" value="TreeGrafter"/>
</dbReference>
<keyword evidence="5 8" id="KW-0238">DNA-binding</keyword>
<evidence type="ECO:0000256" key="7">
    <source>
        <dbReference type="ARBA" id="ARBA00023172"/>
    </source>
</evidence>
<dbReference type="PANTHER" id="PTHR33175">
    <property type="entry name" value="DNA-BINDING PROTEIN HU"/>
    <property type="match status" value="1"/>
</dbReference>
<dbReference type="GO" id="GO:0030527">
    <property type="term" value="F:structural constituent of chromatin"/>
    <property type="evidence" value="ECO:0007669"/>
    <property type="project" value="InterPro"/>
</dbReference>
<dbReference type="PANTHER" id="PTHR33175:SF5">
    <property type="entry name" value="INTEGRATION HOST FACTOR SUBUNIT BETA"/>
    <property type="match status" value="1"/>
</dbReference>
<dbReference type="GO" id="GO:0006355">
    <property type="term" value="P:regulation of DNA-templated transcription"/>
    <property type="evidence" value="ECO:0007669"/>
    <property type="project" value="UniProtKB-UniRule"/>
</dbReference>
<comment type="function">
    <text evidence="8 10">This protein is one of the two subunits of integration host factor, a specific DNA-binding protein that functions in genetic recombination as well as in transcriptional and translational control.</text>
</comment>
<accession>A0A972F8M1</accession>
<gene>
    <name evidence="8" type="primary">ihfB</name>
    <name evidence="8" type="synonym">himD</name>
    <name evidence="11" type="ORF">GPA21_14500</name>
</gene>
<dbReference type="AlphaFoldDB" id="A0A972F8M1"/>